<dbReference type="Pfam" id="PF06013">
    <property type="entry name" value="WXG100"/>
    <property type="match status" value="1"/>
</dbReference>
<evidence type="ECO:0000313" key="2">
    <source>
        <dbReference type="Proteomes" id="UP001220064"/>
    </source>
</evidence>
<reference evidence="1 2" key="1">
    <citation type="submission" date="2020-10" db="EMBL/GenBank/DDBJ databases">
        <title>Complete genome sequence of Corynebacterium massiliense DSM 45435, type strain of Corynebacterium massiliense.</title>
        <authorList>
            <person name="Busche T."/>
            <person name="Kalinowski J."/>
            <person name="Ruckert C."/>
        </authorList>
    </citation>
    <scope>NUCLEOTIDE SEQUENCE [LARGE SCALE GENOMIC DNA]</scope>
    <source>
        <strain evidence="1 2">DSM 45435</strain>
    </source>
</reference>
<dbReference type="InterPro" id="IPR010310">
    <property type="entry name" value="T7SS_ESAT-6-like"/>
</dbReference>
<dbReference type="NCBIfam" id="TIGR03930">
    <property type="entry name" value="WXG100_ESAT6"/>
    <property type="match status" value="1"/>
</dbReference>
<proteinExistence type="predicted"/>
<evidence type="ECO:0000313" key="1">
    <source>
        <dbReference type="EMBL" id="WCZ31857.1"/>
    </source>
</evidence>
<keyword evidence="2" id="KW-1185">Reference proteome</keyword>
<name>A0ABY7U862_9CORY</name>
<organism evidence="1 2">
    <name type="scientific">Corynebacterium massiliense DSM 45435</name>
    <dbReference type="NCBI Taxonomy" id="1121364"/>
    <lineage>
        <taxon>Bacteria</taxon>
        <taxon>Bacillati</taxon>
        <taxon>Actinomycetota</taxon>
        <taxon>Actinomycetes</taxon>
        <taxon>Mycobacteriales</taxon>
        <taxon>Corynebacteriaceae</taxon>
        <taxon>Corynebacterium</taxon>
    </lineage>
</organism>
<dbReference type="Gene3D" id="1.10.287.1060">
    <property type="entry name" value="ESAT-6-like"/>
    <property type="match status" value="1"/>
</dbReference>
<accession>A0ABY7U862</accession>
<protein>
    <submittedName>
        <fullName evidence="1">6 kDa early secretory antigenic target</fullName>
    </submittedName>
</protein>
<dbReference type="Proteomes" id="UP001220064">
    <property type="component" value="Chromosome"/>
</dbReference>
<dbReference type="SUPFAM" id="SSF140453">
    <property type="entry name" value="EsxAB dimer-like"/>
    <property type="match status" value="1"/>
</dbReference>
<dbReference type="InterPro" id="IPR036689">
    <property type="entry name" value="ESAT-6-like_sf"/>
</dbReference>
<gene>
    <name evidence="1" type="primary">esxA</name>
    <name evidence="1" type="ORF">CMASS_01990</name>
</gene>
<dbReference type="EMBL" id="CP063189">
    <property type="protein sequence ID" value="WCZ31857.1"/>
    <property type="molecule type" value="Genomic_DNA"/>
</dbReference>
<sequence>MSAIKYEFGAIEGAASDINSTAGRINGLLGDLKSIIQPMAATWEGDSSAAYQEAQAKWDNAADELNTVLATIS</sequence>